<dbReference type="Proteomes" id="UP000663824">
    <property type="component" value="Unassembled WGS sequence"/>
</dbReference>
<evidence type="ECO:0000313" key="3">
    <source>
        <dbReference type="Proteomes" id="UP000663824"/>
    </source>
</evidence>
<sequence>MKFRLQHDKSNFKVIDNDVSTLKSKCWKSFGFTARKNETNDYQRILRFVSCRQCLKTYACTSTTGTRHLNSHSCVTKDRAKHENFDVKNIVRGADTISNHTYSLSDECRSKLKQILSEPFENEAVCVSPDMWSDRHKQMSYLGIFCTSVDVEYNYNAVDLCCRPYYEDDHSGDNILLAIQKALEVFDLNDLSQLHFVTDRGPNLGKALKHYRSIYCYGHRLNNLLKRSFFQLNMKKRKTETAVTQVSVLQSNLTNKDSDFSTSASEDDIESVLPIIKNKKKTTDTAAATSVSSDPRKVQLAGMNPAVHRDIETIINCKKLVKYVKKAGFNKDIQQADGIALQQFTVVRWLSMIELLKSILRSYKPTKRVLTIKKQQAKLVVIDENIVEGLANLLKPFKTTLKLIQTGNSPSLCMVLICTLSLRDMLSSFKNLISSTPSLDKYNPNQTNVSDDDAEDMIESEGLCILRERTLQLLNLMFELDVRHFVATMLHPKYRQLRDYSKEERNQASQYTRDQMSKIIRHDRSNDSCIIEPKTKRQKSEKSILEAYEDTSGNESDSFQKQDDDSGSDVDDHKSTKSDELAIQY</sequence>
<dbReference type="InterPro" id="IPR012337">
    <property type="entry name" value="RNaseH-like_sf"/>
</dbReference>
<proteinExistence type="predicted"/>
<accession>A0A816PA09</accession>
<evidence type="ECO:0000313" key="2">
    <source>
        <dbReference type="EMBL" id="CAF2046365.1"/>
    </source>
</evidence>
<organism evidence="2 3">
    <name type="scientific">Rotaria magnacalcarata</name>
    <dbReference type="NCBI Taxonomy" id="392030"/>
    <lineage>
        <taxon>Eukaryota</taxon>
        <taxon>Metazoa</taxon>
        <taxon>Spiralia</taxon>
        <taxon>Gnathifera</taxon>
        <taxon>Rotifera</taxon>
        <taxon>Eurotatoria</taxon>
        <taxon>Bdelloidea</taxon>
        <taxon>Philodinida</taxon>
        <taxon>Philodinidae</taxon>
        <taxon>Rotaria</taxon>
    </lineage>
</organism>
<protein>
    <recommendedName>
        <fullName evidence="4">BED-type domain-containing protein</fullName>
    </recommendedName>
</protein>
<feature type="region of interest" description="Disordered" evidence="1">
    <location>
        <begin position="501"/>
        <end position="585"/>
    </location>
</feature>
<dbReference type="EMBL" id="CAJNRE010005543">
    <property type="protein sequence ID" value="CAF2046365.1"/>
    <property type="molecule type" value="Genomic_DNA"/>
</dbReference>
<comment type="caution">
    <text evidence="2">The sequence shown here is derived from an EMBL/GenBank/DDBJ whole genome shotgun (WGS) entry which is preliminary data.</text>
</comment>
<feature type="compositionally biased region" description="Basic and acidic residues" evidence="1">
    <location>
        <begin position="533"/>
        <end position="544"/>
    </location>
</feature>
<evidence type="ECO:0008006" key="4">
    <source>
        <dbReference type="Google" id="ProtNLM"/>
    </source>
</evidence>
<dbReference type="SUPFAM" id="SSF53098">
    <property type="entry name" value="Ribonuclease H-like"/>
    <property type="match status" value="1"/>
</dbReference>
<dbReference type="AlphaFoldDB" id="A0A816PA09"/>
<name>A0A816PA09_9BILA</name>
<evidence type="ECO:0000256" key="1">
    <source>
        <dbReference type="SAM" id="MobiDB-lite"/>
    </source>
</evidence>
<gene>
    <name evidence="2" type="ORF">MBJ925_LOCUS12209</name>
</gene>
<reference evidence="2" key="1">
    <citation type="submission" date="2021-02" db="EMBL/GenBank/DDBJ databases">
        <authorList>
            <person name="Nowell W R."/>
        </authorList>
    </citation>
    <scope>NUCLEOTIDE SEQUENCE</scope>
</reference>
<feature type="compositionally biased region" description="Basic and acidic residues" evidence="1">
    <location>
        <begin position="558"/>
        <end position="585"/>
    </location>
</feature>